<protein>
    <recommendedName>
        <fullName evidence="3">BrnT family toxin</fullName>
    </recommendedName>
</protein>
<dbReference type="InterPro" id="IPR038573">
    <property type="entry name" value="BrnT_sf"/>
</dbReference>
<comment type="caution">
    <text evidence="1">The sequence shown here is derived from an EMBL/GenBank/DDBJ whole genome shotgun (WGS) entry which is preliminary data.</text>
</comment>
<dbReference type="InterPro" id="IPR007460">
    <property type="entry name" value="BrnT_toxin"/>
</dbReference>
<dbReference type="EMBL" id="NSKB01000001">
    <property type="protein sequence ID" value="PAU79497.1"/>
    <property type="molecule type" value="Genomic_DNA"/>
</dbReference>
<dbReference type="RefSeq" id="WP_095619507.1">
    <property type="nucleotide sequence ID" value="NZ_NSKB01000001.1"/>
</dbReference>
<dbReference type="AlphaFoldDB" id="A0A2A2F4A4"/>
<evidence type="ECO:0008006" key="3">
    <source>
        <dbReference type="Google" id="ProtNLM"/>
    </source>
</evidence>
<accession>A0A2A2F4A4</accession>
<dbReference type="OrthoDB" id="9802417at2"/>
<dbReference type="Pfam" id="PF04365">
    <property type="entry name" value="BrnT_toxin"/>
    <property type="match status" value="1"/>
</dbReference>
<keyword evidence="2" id="KW-1185">Reference proteome</keyword>
<organism evidence="1 2">
    <name type="scientific">Halomonas salipaludis</name>
    <dbReference type="NCBI Taxonomy" id="2032625"/>
    <lineage>
        <taxon>Bacteria</taxon>
        <taxon>Pseudomonadati</taxon>
        <taxon>Pseudomonadota</taxon>
        <taxon>Gammaproteobacteria</taxon>
        <taxon>Oceanospirillales</taxon>
        <taxon>Halomonadaceae</taxon>
        <taxon>Halomonas</taxon>
    </lineage>
</organism>
<dbReference type="Proteomes" id="UP000217771">
    <property type="component" value="Unassembled WGS sequence"/>
</dbReference>
<evidence type="ECO:0000313" key="1">
    <source>
        <dbReference type="EMBL" id="PAU79497.1"/>
    </source>
</evidence>
<gene>
    <name evidence="1" type="ORF">CK498_03805</name>
</gene>
<dbReference type="Gene3D" id="3.10.450.530">
    <property type="entry name" value="Ribonuclease toxin, BrnT, of type II toxin-antitoxin system"/>
    <property type="match status" value="1"/>
</dbReference>
<sequence>MDFRSELRGTVFFWNGGKASRNLHKHGISFEEAVTVFDDPLLVLQDASRNEEDRDAVIGFDAYTRLLFVVFIEFEDEGIRIVSARRATRKEEAIYAG</sequence>
<name>A0A2A2F4A4_9GAMM</name>
<proteinExistence type="predicted"/>
<evidence type="ECO:0000313" key="2">
    <source>
        <dbReference type="Proteomes" id="UP000217771"/>
    </source>
</evidence>
<reference evidence="1 2" key="1">
    <citation type="submission" date="2017-08" db="EMBL/GenBank/DDBJ databases">
        <title>Halomonas alkalisoli sp. nov., isolated from saline alkaline soil.</title>
        <authorList>
            <person name="Wang D."/>
            <person name="Zhang G."/>
        </authorList>
    </citation>
    <scope>NUCLEOTIDE SEQUENCE [LARGE SCALE GENOMIC DNA]</scope>
    <source>
        <strain evidence="1 2">WRN001</strain>
    </source>
</reference>